<evidence type="ECO:0000313" key="7">
    <source>
        <dbReference type="RefSeq" id="XP_030074297.1"/>
    </source>
</evidence>
<dbReference type="RefSeq" id="XP_030074294.1">
    <property type="nucleotide sequence ID" value="XM_030218434.1"/>
</dbReference>
<evidence type="ECO:0000256" key="2">
    <source>
        <dbReference type="ARBA" id="ARBA00018324"/>
    </source>
</evidence>
<dbReference type="PANTHER" id="PTHR13109">
    <property type="entry name" value="NEUROCHONDRIN"/>
    <property type="match status" value="1"/>
</dbReference>
<dbReference type="RefSeq" id="XP_030074295.1">
    <property type="nucleotide sequence ID" value="XM_030218435.1"/>
</dbReference>
<dbReference type="GeneID" id="115480037"/>
<protein>
    <recommendedName>
        <fullName evidence="2">Neurochondrin</fullName>
    </recommendedName>
</protein>
<dbReference type="Proteomes" id="UP000515156">
    <property type="component" value="Chromosome 11"/>
</dbReference>
<dbReference type="RefSeq" id="XP_030074296.1">
    <property type="nucleotide sequence ID" value="XM_030218436.1"/>
</dbReference>
<organism evidence="3 5">
    <name type="scientific">Microcaecilia unicolor</name>
    <dbReference type="NCBI Taxonomy" id="1415580"/>
    <lineage>
        <taxon>Eukaryota</taxon>
        <taxon>Metazoa</taxon>
        <taxon>Chordata</taxon>
        <taxon>Craniata</taxon>
        <taxon>Vertebrata</taxon>
        <taxon>Euteleostomi</taxon>
        <taxon>Amphibia</taxon>
        <taxon>Gymnophiona</taxon>
        <taxon>Siphonopidae</taxon>
        <taxon>Microcaecilia</taxon>
    </lineage>
</organism>
<evidence type="ECO:0000313" key="5">
    <source>
        <dbReference type="RefSeq" id="XP_030074295.1"/>
    </source>
</evidence>
<dbReference type="GO" id="GO:0048168">
    <property type="term" value="P:regulation of neuronal synaptic plasticity"/>
    <property type="evidence" value="ECO:0007669"/>
    <property type="project" value="TreeGrafter"/>
</dbReference>
<reference evidence="5" key="2">
    <citation type="submission" date="2025-04" db="UniProtKB">
        <authorList>
            <consortium name="RefSeq"/>
        </authorList>
    </citation>
    <scope>IDENTIFICATION</scope>
</reference>
<comment type="similarity">
    <text evidence="1">Belongs to the neurochondrin family.</text>
</comment>
<evidence type="ECO:0000313" key="4">
    <source>
        <dbReference type="RefSeq" id="XP_030074294.1"/>
    </source>
</evidence>
<accession>A0A6P7ZFW1</accession>
<evidence type="ECO:0000313" key="3">
    <source>
        <dbReference type="Proteomes" id="UP000515156"/>
    </source>
</evidence>
<dbReference type="RefSeq" id="XP_030074297.1">
    <property type="nucleotide sequence ID" value="XM_030218437.1"/>
</dbReference>
<dbReference type="GO" id="GO:0030425">
    <property type="term" value="C:dendrite"/>
    <property type="evidence" value="ECO:0007669"/>
    <property type="project" value="TreeGrafter"/>
</dbReference>
<dbReference type="PANTHER" id="PTHR13109:SF7">
    <property type="entry name" value="NEUROCHONDRIN"/>
    <property type="match status" value="1"/>
</dbReference>
<dbReference type="CTD" id="23154"/>
<dbReference type="InterPro" id="IPR016024">
    <property type="entry name" value="ARM-type_fold"/>
</dbReference>
<dbReference type="SUPFAM" id="SSF48371">
    <property type="entry name" value="ARM repeat"/>
    <property type="match status" value="1"/>
</dbReference>
<gene>
    <name evidence="4 5 6 7" type="primary">NCDN</name>
</gene>
<dbReference type="AlphaFoldDB" id="A0A6P7ZFW1"/>
<name>A0A6P7ZFW1_9AMPH</name>
<keyword evidence="3" id="KW-1185">Reference proteome</keyword>
<evidence type="ECO:0000313" key="6">
    <source>
        <dbReference type="RefSeq" id="XP_030074296.1"/>
    </source>
</evidence>
<dbReference type="InterPro" id="IPR008709">
    <property type="entry name" value="Neurochondrin"/>
</dbReference>
<dbReference type="OrthoDB" id="8186546at2759"/>
<reference evidence="3" key="1">
    <citation type="submission" date="2024-06" db="UniProtKB">
        <authorList>
            <consortium name="RefSeq"/>
        </authorList>
    </citation>
    <scope>NUCLEOTIDE SEQUENCE [LARGE SCALE GENOMIC DNA]</scope>
</reference>
<proteinExistence type="inferred from homology"/>
<evidence type="ECO:0000256" key="1">
    <source>
        <dbReference type="ARBA" id="ARBA00006927"/>
    </source>
</evidence>
<sequence>MASNSEPAPDAQESARNQTLERCLEVLHDAKNDSEQFAALLLVTKTVRASDIDAKTRRRIFNAVGFTFPHRLLVSQETPTGCSQHVYRSLGLTLLACFCTDPDLAGHPQVLNKIQLLNETIVSDCEANDVPLTSMIDDAYQCLNGILATSKGPTQMVSNGTLPCLSRVYLHHSYGWHQALDLLARLLTTAGAKCWKKCKSDLVKVLSRLSRDFQKAEDMSKFKLCEILPRFLPPSPLLMESSWGVECQRSIYQGLARILSSKLDESRRNPALQLAGCLVSDYNADWILAESRLKNSKFLALLVNLACVEVRLCLEEPDPGYADSRQNLITACYAAMELGIQECTREESLLTEAQKLQLIAILQEACGAIMYYLNQVGWQRMEDPFIFASVRILSAWLAEETSALKEEVCELLPFLIQYSRTRFQLGAACRDLPRQVAELALCSSSWGSLWPGDALRFLLPALCHLTAEERPRRILIAEGAPALLLEYFQHLWDTFASDEHSSEEVSLQTACGIFLNLVVTAPDLVRQEHCFSSLMTLLLTSLPTLLQKKEHLVLAANVATLGLMMARLLASSQDLGDAAVMKEFFRASILFLRRAHVSEMNRGSDKLTIAVSGSYKAAWGDMSELWFLGMQAFASCVPLLTWLPQEVLDSRWIQDVLELLGSVCPTSVDLELVSAFQGILKEQAEKSPACKELILSQGGAEKANLYGMAALEQCLCEESKRC</sequence>
<dbReference type="KEGG" id="muo:115480037"/>
<dbReference type="Pfam" id="PF05536">
    <property type="entry name" value="Neurochondrin"/>
    <property type="match status" value="1"/>
</dbReference>
<dbReference type="GO" id="GO:0031175">
    <property type="term" value="P:neuron projection development"/>
    <property type="evidence" value="ECO:0007669"/>
    <property type="project" value="TreeGrafter"/>
</dbReference>